<evidence type="ECO:0000256" key="5">
    <source>
        <dbReference type="ARBA" id="ARBA00023136"/>
    </source>
</evidence>
<evidence type="ECO:0000256" key="4">
    <source>
        <dbReference type="ARBA" id="ARBA00022989"/>
    </source>
</evidence>
<evidence type="ECO:0000313" key="7">
    <source>
        <dbReference type="EMBL" id="MBP5858628.1"/>
    </source>
</evidence>
<dbReference type="GO" id="GO:0005886">
    <property type="term" value="C:plasma membrane"/>
    <property type="evidence" value="ECO:0007669"/>
    <property type="project" value="UniProtKB-SubCell"/>
</dbReference>
<keyword evidence="2" id="KW-1003">Cell membrane</keyword>
<feature type="transmembrane region" description="Helical" evidence="6">
    <location>
        <begin position="29"/>
        <end position="46"/>
    </location>
</feature>
<dbReference type="AlphaFoldDB" id="A0A8J7S4Y8"/>
<dbReference type="RefSeq" id="WP_210683217.1">
    <property type="nucleotide sequence ID" value="NZ_JAGMWN010000009.1"/>
</dbReference>
<reference evidence="7" key="1">
    <citation type="submission" date="2021-04" db="EMBL/GenBank/DDBJ databases">
        <authorList>
            <person name="Zhang D.-C."/>
        </authorList>
    </citation>
    <scope>NUCLEOTIDE SEQUENCE</scope>
    <source>
        <strain evidence="7">CGMCC 1.15697</strain>
    </source>
</reference>
<accession>A0A8J7S4Y8</accession>
<dbReference type="InterPro" id="IPR005538">
    <property type="entry name" value="LrgA/CidA"/>
</dbReference>
<keyword evidence="8" id="KW-1185">Reference proteome</keyword>
<keyword evidence="3 6" id="KW-0812">Transmembrane</keyword>
<protein>
    <submittedName>
        <fullName evidence="7">CidA/LrgA family protein</fullName>
    </submittedName>
</protein>
<evidence type="ECO:0000256" key="6">
    <source>
        <dbReference type="SAM" id="Phobius"/>
    </source>
</evidence>
<organism evidence="7 8">
    <name type="scientific">Marivibrio halodurans</name>
    <dbReference type="NCBI Taxonomy" id="2039722"/>
    <lineage>
        <taxon>Bacteria</taxon>
        <taxon>Pseudomonadati</taxon>
        <taxon>Pseudomonadota</taxon>
        <taxon>Alphaproteobacteria</taxon>
        <taxon>Rhodospirillales</taxon>
        <taxon>Rhodospirillaceae</taxon>
        <taxon>Marivibrio</taxon>
    </lineage>
</organism>
<dbReference type="Pfam" id="PF03788">
    <property type="entry name" value="LrgA"/>
    <property type="match status" value="1"/>
</dbReference>
<evidence type="ECO:0000256" key="2">
    <source>
        <dbReference type="ARBA" id="ARBA00022475"/>
    </source>
</evidence>
<keyword evidence="4 6" id="KW-1133">Transmembrane helix</keyword>
<name>A0A8J7S4Y8_9PROT</name>
<feature type="transmembrane region" description="Helical" evidence="6">
    <location>
        <begin position="90"/>
        <end position="115"/>
    </location>
</feature>
<dbReference type="PANTHER" id="PTHR33931">
    <property type="entry name" value="HOLIN-LIKE PROTEIN CIDA-RELATED"/>
    <property type="match status" value="1"/>
</dbReference>
<evidence type="ECO:0000313" key="8">
    <source>
        <dbReference type="Proteomes" id="UP000672602"/>
    </source>
</evidence>
<comment type="subcellular location">
    <subcellularLocation>
        <location evidence="1">Cell membrane</location>
        <topology evidence="1">Multi-pass membrane protein</topology>
    </subcellularLocation>
</comment>
<dbReference type="PANTHER" id="PTHR33931:SF2">
    <property type="entry name" value="HOLIN-LIKE PROTEIN CIDA"/>
    <property type="match status" value="1"/>
</dbReference>
<keyword evidence="5 6" id="KW-0472">Membrane</keyword>
<proteinExistence type="predicted"/>
<evidence type="ECO:0000256" key="3">
    <source>
        <dbReference type="ARBA" id="ARBA00022692"/>
    </source>
</evidence>
<sequence length="134" mass="13941">MIKALTLFLAFQLVGETAARALQLPVPGPVLGMALLLAVLLARGRLKPDAAPVPDWLGETADGMLKHLSLLFVPASVGLVQHIDRLEREWVAIGLALVVSTVAAIAVGAFTFVAVARLTDHRATGDELKGGGGS</sequence>
<comment type="caution">
    <text evidence="7">The sequence shown here is derived from an EMBL/GenBank/DDBJ whole genome shotgun (WGS) entry which is preliminary data.</text>
</comment>
<gene>
    <name evidence="7" type="ORF">KAJ83_16530</name>
</gene>
<dbReference type="EMBL" id="JAGMWN010000009">
    <property type="protein sequence ID" value="MBP5858628.1"/>
    <property type="molecule type" value="Genomic_DNA"/>
</dbReference>
<evidence type="ECO:0000256" key="1">
    <source>
        <dbReference type="ARBA" id="ARBA00004651"/>
    </source>
</evidence>
<dbReference type="Proteomes" id="UP000672602">
    <property type="component" value="Unassembled WGS sequence"/>
</dbReference>